<dbReference type="EnsemblPlants" id="MELO3C035087.2.1">
    <property type="protein sequence ID" value="MELO3C035087.2.1"/>
    <property type="gene ID" value="MELO3C035087.2"/>
</dbReference>
<organism evidence="1">
    <name type="scientific">Cucumis melo</name>
    <name type="common">Muskmelon</name>
    <dbReference type="NCBI Taxonomy" id="3656"/>
    <lineage>
        <taxon>Eukaryota</taxon>
        <taxon>Viridiplantae</taxon>
        <taxon>Streptophyta</taxon>
        <taxon>Embryophyta</taxon>
        <taxon>Tracheophyta</taxon>
        <taxon>Spermatophyta</taxon>
        <taxon>Magnoliopsida</taxon>
        <taxon>eudicotyledons</taxon>
        <taxon>Gunneridae</taxon>
        <taxon>Pentapetalae</taxon>
        <taxon>rosids</taxon>
        <taxon>fabids</taxon>
        <taxon>Cucurbitales</taxon>
        <taxon>Cucurbitaceae</taxon>
        <taxon>Benincaseae</taxon>
        <taxon>Cucumis</taxon>
    </lineage>
</organism>
<evidence type="ECO:0000313" key="1">
    <source>
        <dbReference type="EnsemblPlants" id="MELO3C035087.2.1"/>
    </source>
</evidence>
<name>A0A9I9EKF9_CUCME</name>
<accession>A0A9I9EKF9</accession>
<dbReference type="AlphaFoldDB" id="A0A9I9EKF9"/>
<sequence length="93" mass="10962">FCSFHTTYRSPFQIHWKRYPEFQIVVQSEQGQRSSEMKFRNPYDKGILQNVKEFMCASRMLIDYFARLRLTYPPDPFGLGTKFLIGVGASISR</sequence>
<proteinExistence type="predicted"/>
<protein>
    <submittedName>
        <fullName evidence="1">Uncharacterized protein</fullName>
    </submittedName>
</protein>
<dbReference type="Gramene" id="MELO3C035087.2.1">
    <property type="protein sequence ID" value="MELO3C035087.2.1"/>
    <property type="gene ID" value="MELO3C035087.2"/>
</dbReference>
<reference evidence="1" key="1">
    <citation type="submission" date="2023-03" db="UniProtKB">
        <authorList>
            <consortium name="EnsemblPlants"/>
        </authorList>
    </citation>
    <scope>IDENTIFICATION</scope>
</reference>